<gene>
    <name evidence="1" type="ORF">M0C40_03060</name>
</gene>
<proteinExistence type="predicted"/>
<dbReference type="Proteomes" id="UP001214629">
    <property type="component" value="Chromosome"/>
</dbReference>
<accession>A0AAX3T0K0</accession>
<sequence>MSCKTPLKDDNNNGVGKDIEILNKISQRAINNFSVYARTKNTINSTEYQNKFDKLYTMVNKETESKKLNQMDEYVKNALATLKNGFIAVFNNICNEIYNDYSNYYPDSKPIELVSDSLNYELTFIDMAQLKTILDRPGLEKVETVRLDFHFQFKANFKLLSTTSDYVIQYVITDNPEEMKVVLNGMVQKISRVIVNFFNT</sequence>
<evidence type="ECO:0000313" key="2">
    <source>
        <dbReference type="Proteomes" id="UP001214629"/>
    </source>
</evidence>
<dbReference type="AlphaFoldDB" id="A0AAX3T0K0"/>
<organism evidence="1 2">
    <name type="scientific">Spiroplasma citri</name>
    <dbReference type="NCBI Taxonomy" id="2133"/>
    <lineage>
        <taxon>Bacteria</taxon>
        <taxon>Bacillati</taxon>
        <taxon>Mycoplasmatota</taxon>
        <taxon>Mollicutes</taxon>
        <taxon>Entomoplasmatales</taxon>
        <taxon>Spiroplasmataceae</taxon>
        <taxon>Spiroplasma</taxon>
    </lineage>
</organism>
<evidence type="ECO:0008006" key="3">
    <source>
        <dbReference type="Google" id="ProtNLM"/>
    </source>
</evidence>
<keyword evidence="2" id="KW-1185">Reference proteome</keyword>
<protein>
    <recommendedName>
        <fullName evidence="3">Lipoprotein</fullName>
    </recommendedName>
</protein>
<evidence type="ECO:0000313" key="1">
    <source>
        <dbReference type="EMBL" id="WFG96996.1"/>
    </source>
</evidence>
<dbReference type="EMBL" id="CP096246">
    <property type="protein sequence ID" value="WFG96996.1"/>
    <property type="molecule type" value="Genomic_DNA"/>
</dbReference>
<reference evidence="1 2" key="1">
    <citation type="submission" date="2022-04" db="EMBL/GenBank/DDBJ databases">
        <title>Whole genome of Spiroplasma citri.</title>
        <authorList>
            <person name="Khanchezar A."/>
            <person name="Izadpanah K."/>
            <person name="Taghavi M."/>
            <person name="Ghorbani A."/>
            <person name="Beven L."/>
        </authorList>
    </citation>
    <scope>NUCLEOTIDE SEQUENCE [LARGE SCALE GENOMIC DNA]</scope>
    <source>
        <strain evidence="1 2">D4</strain>
    </source>
</reference>
<name>A0AAX3T0K0_SPICI</name>
<dbReference type="RefSeq" id="WP_277939198.1">
    <property type="nucleotide sequence ID" value="NZ_CP096246.1"/>
</dbReference>